<dbReference type="GO" id="GO:0006412">
    <property type="term" value="P:translation"/>
    <property type="evidence" value="ECO:0007669"/>
    <property type="project" value="UniProtKB-UniRule"/>
</dbReference>
<organism evidence="9 10">
    <name type="scientific">Candidatus Dojkabacteria bacterium</name>
    <dbReference type="NCBI Taxonomy" id="2099670"/>
    <lineage>
        <taxon>Bacteria</taxon>
        <taxon>Candidatus Dojkabacteria</taxon>
    </lineage>
</organism>
<keyword evidence="5" id="KW-0694">RNA-binding</keyword>
<dbReference type="GO" id="GO:1990904">
    <property type="term" value="C:ribonucleoprotein complex"/>
    <property type="evidence" value="ECO:0007669"/>
    <property type="project" value="UniProtKB-KW"/>
</dbReference>
<evidence type="ECO:0000313" key="10">
    <source>
        <dbReference type="Proteomes" id="UP000783287"/>
    </source>
</evidence>
<proteinExistence type="inferred from homology"/>
<dbReference type="AlphaFoldDB" id="A0A955RK09"/>
<keyword evidence="5" id="KW-0820">tRNA-binding</keyword>
<reference evidence="9" key="2">
    <citation type="journal article" date="2021" name="Microbiome">
        <title>Successional dynamics and alternative stable states in a saline activated sludge microbial community over 9 years.</title>
        <authorList>
            <person name="Wang Y."/>
            <person name="Ye J."/>
            <person name="Ju F."/>
            <person name="Liu L."/>
            <person name="Boyd J.A."/>
            <person name="Deng Y."/>
            <person name="Parks D.H."/>
            <person name="Jiang X."/>
            <person name="Yin X."/>
            <person name="Woodcroft B.J."/>
            <person name="Tyson G.W."/>
            <person name="Hugenholtz P."/>
            <person name="Polz M.F."/>
            <person name="Zhang T."/>
        </authorList>
    </citation>
    <scope>NUCLEOTIDE SEQUENCE</scope>
    <source>
        <strain evidence="9">HKST-UBA14</strain>
    </source>
</reference>
<dbReference type="InterPro" id="IPR031310">
    <property type="entry name" value="Ribosomal_uL5_N"/>
</dbReference>
<keyword evidence="3 5" id="KW-0687">Ribonucleoprotein</keyword>
<dbReference type="Gene3D" id="3.30.1440.10">
    <property type="match status" value="1"/>
</dbReference>
<keyword evidence="2 5" id="KW-0689">Ribosomal protein</keyword>
<dbReference type="SUPFAM" id="SSF55282">
    <property type="entry name" value="RL5-like"/>
    <property type="match status" value="1"/>
</dbReference>
<evidence type="ECO:0000313" key="9">
    <source>
        <dbReference type="EMBL" id="MCA9384014.1"/>
    </source>
</evidence>
<sequence>MDLPRLREKYEKEIKSELQKELNLDNVMEIPVITKIVINSGLGMAKDDSKIIEDMLEDIGMIAGQKPVVTKTKKAISNFKIKVGQDIGIKVTLRRQMMWYFMDRLISIVLPRIKDFRGISVKAFDGNGNYALGIKEHTVFPEVDSTKVSKLNGLQVVICTSAKNDEQAMALLKKLGMPFQKVN</sequence>
<dbReference type="Pfam" id="PF00673">
    <property type="entry name" value="Ribosomal_L5_C"/>
    <property type="match status" value="1"/>
</dbReference>
<dbReference type="PROSITE" id="PS00358">
    <property type="entry name" value="RIBOSOMAL_L5"/>
    <property type="match status" value="1"/>
</dbReference>
<dbReference type="PANTHER" id="PTHR11994">
    <property type="entry name" value="60S RIBOSOMAL PROTEIN L11-RELATED"/>
    <property type="match status" value="1"/>
</dbReference>
<comment type="subunit">
    <text evidence="5">Part of the 50S ribosomal subunit; part of the 5S rRNA/L5/L18/L25 subcomplex. Contacts the 5S rRNA and the P site tRNA. Forms a bridge to the 30S subunit in the 70S ribosome.</text>
</comment>
<evidence type="ECO:0000256" key="3">
    <source>
        <dbReference type="ARBA" id="ARBA00023274"/>
    </source>
</evidence>
<dbReference type="GO" id="GO:0003735">
    <property type="term" value="F:structural constituent of ribosome"/>
    <property type="evidence" value="ECO:0007669"/>
    <property type="project" value="InterPro"/>
</dbReference>
<evidence type="ECO:0000256" key="1">
    <source>
        <dbReference type="ARBA" id="ARBA00008553"/>
    </source>
</evidence>
<dbReference type="InterPro" id="IPR002132">
    <property type="entry name" value="Ribosomal_uL5"/>
</dbReference>
<comment type="function">
    <text evidence="5">This is 1 of the proteins that bind and probably mediate the attachment of the 5S RNA into the large ribosomal subunit, where it forms part of the central protuberance. In the 70S ribosome it contacts protein S13 of the 30S subunit (bridge B1b), connecting the 2 subunits; this bridge is implicated in subunit movement. Contacts the P site tRNA; the 5S rRNA and some of its associated proteins might help stabilize positioning of ribosome-bound tRNAs.</text>
</comment>
<dbReference type="GO" id="GO:0000049">
    <property type="term" value="F:tRNA binding"/>
    <property type="evidence" value="ECO:0007669"/>
    <property type="project" value="UniProtKB-UniRule"/>
</dbReference>
<dbReference type="InterPro" id="IPR020930">
    <property type="entry name" value="Ribosomal_uL5_bac-type"/>
</dbReference>
<protein>
    <recommendedName>
        <fullName evidence="4 5">Large ribosomal subunit protein uL5</fullName>
    </recommendedName>
</protein>
<evidence type="ECO:0000256" key="4">
    <source>
        <dbReference type="ARBA" id="ARBA00035245"/>
    </source>
</evidence>
<comment type="similarity">
    <text evidence="1 5 6">Belongs to the universal ribosomal protein uL5 family.</text>
</comment>
<accession>A0A955RK09</accession>
<gene>
    <name evidence="5 9" type="primary">rplE</name>
    <name evidence="9" type="ORF">KC909_06660</name>
</gene>
<dbReference type="HAMAP" id="MF_01333_B">
    <property type="entry name" value="Ribosomal_uL5_B"/>
    <property type="match status" value="1"/>
</dbReference>
<dbReference type="InterPro" id="IPR031309">
    <property type="entry name" value="Ribosomal_uL5_C"/>
</dbReference>
<dbReference type="Pfam" id="PF00281">
    <property type="entry name" value="Ribosomal_L5"/>
    <property type="match status" value="1"/>
</dbReference>
<dbReference type="EMBL" id="JAGQLK010000214">
    <property type="protein sequence ID" value="MCA9384014.1"/>
    <property type="molecule type" value="Genomic_DNA"/>
</dbReference>
<feature type="domain" description="Large ribosomal subunit protein uL5 N-terminal" evidence="7">
    <location>
        <begin position="26"/>
        <end position="82"/>
    </location>
</feature>
<evidence type="ECO:0000256" key="5">
    <source>
        <dbReference type="HAMAP-Rule" id="MF_01333"/>
    </source>
</evidence>
<evidence type="ECO:0000259" key="7">
    <source>
        <dbReference type="Pfam" id="PF00281"/>
    </source>
</evidence>
<evidence type="ECO:0000256" key="6">
    <source>
        <dbReference type="RuleBase" id="RU003930"/>
    </source>
</evidence>
<evidence type="ECO:0000256" key="2">
    <source>
        <dbReference type="ARBA" id="ARBA00022980"/>
    </source>
</evidence>
<dbReference type="FunFam" id="3.30.1440.10:FF:000001">
    <property type="entry name" value="50S ribosomal protein L5"/>
    <property type="match status" value="1"/>
</dbReference>
<keyword evidence="5" id="KW-0699">rRNA-binding</keyword>
<dbReference type="GO" id="GO:0019843">
    <property type="term" value="F:rRNA binding"/>
    <property type="evidence" value="ECO:0007669"/>
    <property type="project" value="UniProtKB-UniRule"/>
</dbReference>
<dbReference type="GO" id="GO:0005840">
    <property type="term" value="C:ribosome"/>
    <property type="evidence" value="ECO:0007669"/>
    <property type="project" value="UniProtKB-KW"/>
</dbReference>
<feature type="domain" description="Large ribosomal subunit protein uL5 C-terminal" evidence="8">
    <location>
        <begin position="87"/>
        <end position="179"/>
    </location>
</feature>
<dbReference type="InterPro" id="IPR022803">
    <property type="entry name" value="Ribosomal_uL5_dom_sf"/>
</dbReference>
<name>A0A955RK09_9BACT</name>
<comment type="caution">
    <text evidence="9">The sequence shown here is derived from an EMBL/GenBank/DDBJ whole genome shotgun (WGS) entry which is preliminary data.</text>
</comment>
<dbReference type="Proteomes" id="UP000783287">
    <property type="component" value="Unassembled WGS sequence"/>
</dbReference>
<reference evidence="9" key="1">
    <citation type="submission" date="2020-04" db="EMBL/GenBank/DDBJ databases">
        <authorList>
            <person name="Zhang T."/>
        </authorList>
    </citation>
    <scope>NUCLEOTIDE SEQUENCE</scope>
    <source>
        <strain evidence="9">HKST-UBA14</strain>
    </source>
</reference>
<dbReference type="InterPro" id="IPR020929">
    <property type="entry name" value="Ribosomal_uL5_CS"/>
</dbReference>
<dbReference type="PIRSF" id="PIRSF002161">
    <property type="entry name" value="Ribosomal_L5"/>
    <property type="match status" value="1"/>
</dbReference>
<dbReference type="NCBIfam" id="NF000585">
    <property type="entry name" value="PRK00010.1"/>
    <property type="match status" value="1"/>
</dbReference>
<evidence type="ECO:0000259" key="8">
    <source>
        <dbReference type="Pfam" id="PF00673"/>
    </source>
</evidence>